<evidence type="ECO:0008006" key="4">
    <source>
        <dbReference type="Google" id="ProtNLM"/>
    </source>
</evidence>
<feature type="region of interest" description="Disordered" evidence="1">
    <location>
        <begin position="1"/>
        <end position="23"/>
    </location>
</feature>
<dbReference type="RefSeq" id="WP_179531841.1">
    <property type="nucleotide sequence ID" value="NZ_BAAAPP010000005.1"/>
</dbReference>
<name>A0A7Y9YIR1_9ACTN</name>
<feature type="region of interest" description="Disordered" evidence="1">
    <location>
        <begin position="42"/>
        <end position="71"/>
    </location>
</feature>
<reference evidence="2 3" key="1">
    <citation type="submission" date="2020-07" db="EMBL/GenBank/DDBJ databases">
        <title>Sequencing the genomes of 1000 actinobacteria strains.</title>
        <authorList>
            <person name="Klenk H.-P."/>
        </authorList>
    </citation>
    <scope>NUCLEOTIDE SEQUENCE [LARGE SCALE GENOMIC DNA]</scope>
    <source>
        <strain evidence="2 3">DSM 18248</strain>
    </source>
</reference>
<feature type="compositionally biased region" description="Low complexity" evidence="1">
    <location>
        <begin position="8"/>
        <end position="23"/>
    </location>
</feature>
<evidence type="ECO:0000313" key="2">
    <source>
        <dbReference type="EMBL" id="NYI11105.1"/>
    </source>
</evidence>
<evidence type="ECO:0000256" key="1">
    <source>
        <dbReference type="SAM" id="MobiDB-lite"/>
    </source>
</evidence>
<gene>
    <name evidence="2" type="ORF">BKA05_002620</name>
</gene>
<organism evidence="2 3">
    <name type="scientific">Nocardioides marinus</name>
    <dbReference type="NCBI Taxonomy" id="374514"/>
    <lineage>
        <taxon>Bacteria</taxon>
        <taxon>Bacillati</taxon>
        <taxon>Actinomycetota</taxon>
        <taxon>Actinomycetes</taxon>
        <taxon>Propionibacteriales</taxon>
        <taxon>Nocardioidaceae</taxon>
        <taxon>Nocardioides</taxon>
    </lineage>
</organism>
<evidence type="ECO:0000313" key="3">
    <source>
        <dbReference type="Proteomes" id="UP000537326"/>
    </source>
</evidence>
<keyword evidence="3" id="KW-1185">Reference proteome</keyword>
<sequence length="202" mass="20581">MRLGVLPSSRSSRSGSRSGSRVGARVGASVLALGLLLGASACSGDDDSSSEPEGSAASASTAAEPGPEVEADTATFEAPSGFVVAEGSGKSAAVLATGPGGNLVSVVELDFAGDPPSLERQAEITLMGLGDKFEAQDPVEVDGVEMYHLSGKESKGRFADVYGAVVDGTAVRLTLRLASDEYDADQRAAVNQQLLDSWTWDA</sequence>
<feature type="compositionally biased region" description="Low complexity" evidence="1">
    <location>
        <begin position="51"/>
        <end position="66"/>
    </location>
</feature>
<accession>A0A7Y9YIR1</accession>
<comment type="caution">
    <text evidence="2">The sequence shown here is derived from an EMBL/GenBank/DDBJ whole genome shotgun (WGS) entry which is preliminary data.</text>
</comment>
<protein>
    <recommendedName>
        <fullName evidence="4">Lipoprotein LpqN</fullName>
    </recommendedName>
</protein>
<dbReference type="EMBL" id="JACBZI010000001">
    <property type="protein sequence ID" value="NYI11105.1"/>
    <property type="molecule type" value="Genomic_DNA"/>
</dbReference>
<dbReference type="Proteomes" id="UP000537326">
    <property type="component" value="Unassembled WGS sequence"/>
</dbReference>
<dbReference type="AlphaFoldDB" id="A0A7Y9YIR1"/>
<proteinExistence type="predicted"/>